<dbReference type="FunFam" id="3.30.365.10:FF:000001">
    <property type="entry name" value="Xanthine dehydrogenase oxidase"/>
    <property type="match status" value="1"/>
</dbReference>
<dbReference type="Gene3D" id="3.10.20.30">
    <property type="match status" value="1"/>
</dbReference>
<dbReference type="Gene3D" id="3.30.365.10">
    <property type="entry name" value="Aldehyde oxidase/xanthine dehydrogenase, molybdopterin binding domain"/>
    <property type="match status" value="4"/>
</dbReference>
<dbReference type="PANTHER" id="PTHR11908:SF132">
    <property type="entry name" value="ALDEHYDE OXIDASE 1-RELATED"/>
    <property type="match status" value="1"/>
</dbReference>
<dbReference type="PROSITE" id="PS00197">
    <property type="entry name" value="2FE2S_FER_1"/>
    <property type="match status" value="1"/>
</dbReference>
<comment type="caution">
    <text evidence="19">The sequence shown here is derived from an EMBL/GenBank/DDBJ whole genome shotgun (WGS) entry which is preliminary data.</text>
</comment>
<feature type="binding site" evidence="17">
    <location>
        <position position="149"/>
    </location>
    <ligand>
        <name>[2Fe-2S] cluster</name>
        <dbReference type="ChEBI" id="CHEBI:190135"/>
        <label>2</label>
    </ligand>
</feature>
<evidence type="ECO:0000256" key="11">
    <source>
        <dbReference type="ARBA" id="ARBA00023004"/>
    </source>
</evidence>
<dbReference type="Gene3D" id="3.30.465.10">
    <property type="match status" value="1"/>
</dbReference>
<keyword evidence="10" id="KW-0560">Oxidoreductase</keyword>
<dbReference type="InterPro" id="IPR046867">
    <property type="entry name" value="AldOxase/xan_DH_MoCoBD2"/>
</dbReference>
<keyword evidence="6" id="KW-0285">Flavoprotein</keyword>
<keyword evidence="12 17" id="KW-0411">Iron-sulfur</keyword>
<dbReference type="InterPro" id="IPR002346">
    <property type="entry name" value="Mopterin_DH_FAD-bd"/>
</dbReference>
<feature type="binding site" evidence="17">
    <location>
        <position position="151"/>
    </location>
    <ligand>
        <name>[2Fe-2S] cluster</name>
        <dbReference type="ChEBI" id="CHEBI:190135"/>
        <label>2</label>
    </ligand>
</feature>
<dbReference type="SMART" id="SM01008">
    <property type="entry name" value="Ald_Xan_dh_C"/>
    <property type="match status" value="1"/>
</dbReference>
<dbReference type="AlphaFoldDB" id="A0ABD1FHI1"/>
<evidence type="ECO:0000313" key="20">
    <source>
        <dbReference type="Proteomes" id="UP001566132"/>
    </source>
</evidence>
<dbReference type="InterPro" id="IPR016169">
    <property type="entry name" value="FAD-bd_PCMH_sub2"/>
</dbReference>
<dbReference type="Gene3D" id="1.10.150.120">
    <property type="entry name" value="[2Fe-2S]-binding domain"/>
    <property type="match status" value="1"/>
</dbReference>
<feature type="binding site" evidence="17">
    <location>
        <position position="51"/>
    </location>
    <ligand>
        <name>[2Fe-2S] cluster</name>
        <dbReference type="ChEBI" id="CHEBI:190135"/>
        <label>1</label>
    </ligand>
</feature>
<dbReference type="PIRSF" id="PIRSF000127">
    <property type="entry name" value="Xanthine_DH"/>
    <property type="match status" value="1"/>
</dbReference>
<comment type="subcellular location">
    <subcellularLocation>
        <location evidence="2">Peroxisome</location>
    </subcellularLocation>
</comment>
<dbReference type="FunFam" id="3.30.365.10:FF:000002">
    <property type="entry name" value="Xanthine dehydrogenase oxidase"/>
    <property type="match status" value="1"/>
</dbReference>
<dbReference type="SUPFAM" id="SSF56003">
    <property type="entry name" value="Molybdenum cofactor-binding domain"/>
    <property type="match status" value="1"/>
</dbReference>
<feature type="binding site" evidence="17">
    <location>
        <position position="54"/>
    </location>
    <ligand>
        <name>[2Fe-2S] cluster</name>
        <dbReference type="ChEBI" id="CHEBI:190135"/>
        <label>1</label>
    </ligand>
</feature>
<comment type="cofactor">
    <cofactor evidence="1 16">
        <name>FAD</name>
        <dbReference type="ChEBI" id="CHEBI:57692"/>
    </cofactor>
</comment>
<dbReference type="Pfam" id="PF02738">
    <property type="entry name" value="MoCoBD_1"/>
    <property type="match status" value="1"/>
</dbReference>
<evidence type="ECO:0000256" key="10">
    <source>
        <dbReference type="ARBA" id="ARBA00023002"/>
    </source>
</evidence>
<evidence type="ECO:0000256" key="17">
    <source>
        <dbReference type="PIRSR" id="PIRSR000127-3"/>
    </source>
</evidence>
<dbReference type="GO" id="GO:0051537">
    <property type="term" value="F:2 iron, 2 sulfur cluster binding"/>
    <property type="evidence" value="ECO:0007669"/>
    <property type="project" value="UniProtKB-KW"/>
</dbReference>
<evidence type="ECO:0000256" key="12">
    <source>
        <dbReference type="ARBA" id="ARBA00023014"/>
    </source>
</evidence>
<dbReference type="InterPro" id="IPR036010">
    <property type="entry name" value="2Fe-2S_ferredoxin-like_sf"/>
</dbReference>
<dbReference type="GO" id="GO:0046872">
    <property type="term" value="F:metal ion binding"/>
    <property type="evidence" value="ECO:0007669"/>
    <property type="project" value="UniProtKB-KW"/>
</dbReference>
<dbReference type="SMART" id="SM01092">
    <property type="entry name" value="CO_deh_flav_C"/>
    <property type="match status" value="1"/>
</dbReference>
<sequence length="1244" mass="138198">MKEICSIKLTIGDEVHQIKSEDVTPETSLNSYLREKLYLTGTKRMCLEGGCGVCIVAAEETMPNGGKRVFAINSCLVSIMSCHGWKIHTTEGIGNSLKGYHAIQKLLAENNGTQCGYCSPGMVMNMYSLHESGPKTKKEIENSFGGNICRCTGYRPIMESFFQLASLSDIEDIASVYYHCKVQETESFSLTLADKARWTKVYYLKDILETFRTSGDVKYILVAGNTAKGVFWRKTFPQLYIDITSVNELTDFTLSTNSLTLGANVSLTKAMEIFKDAAKKYPNFEYLNNVVAHIDLIANVPVRNIGTIAGNLMIKHEHPRFQSDMFVILETIEAVLVIVDTEDNEFMKSPSEFLTFDMKKKLIRNVILKEHNAESHYYRSYKIMNRSQNTHATVNAGFLFKMSTEGVIKSANIVYGAITTNFSHALLTEALLKGLPLFDNNTLQRAFTTLSQELNPDVNPPDPGPECRKQLAINLFYKCILSLAPEGKLSPRNKSGASLLLRPLSSGVQEFSTDKTEYPVTEPIVKLEALAQTSGEAQYIGDKPDLPNQLHACFVTAETIPGSVIVSIQADEALKLDGTVAFFSSKDIPGINSIIPLSFGLSPAELFCSEKVQFFSQPIGVIVATTHEIAMEASKLIKIKYELPKDKPLLTPQAILAANRTDKIIHNTSVVPKKTLPSSKTVTNNFYIGSQYHFHMETHCCYVIPSEGELEIHSATQWIAFTQCAVSQILNLDAQKIDIIVKRVGGGYGGKVINSNYVSGATALAAMKLQRPVRMWLPFHLNMKIMGKRYPHYAKYSVGVDQKGIIQNMTSELYCDYGMGMPDPFIMGPLMECWENCYKTDTWSYDTYFAKTDTHPNTFCRAPGTLEGVSCIESLMDDIAYSLNLNPLDVRLGNLDKDKHPKLVEFIQEMKTREKFDERWLEVEQFNKANRWKKRGLSITLMKYPLSVLGNYTTLVSIYFQNGGVAISHGGIEVGQGINTKVTQVCAWKLGIPLSLISIKPTTNLTSPNSFGTAGSWTSEAICYTVILACEELLRRMQPIKEKNPGATWDQLVKLCYGANINLSSQGYAFSDQKAIKDYLIYGACAAEVELDVLTGQIIISRVNIIEDVGNAINPLIDIGQVEGAFVMGTGYYLNEQLVLSPDGEVLTNRTWNYTPPGVKDIPVNFQVRFPSNNPNPDGILKSKATAEPPVCLSVAVPLAIRHALASARMDSDSTKNKWVPINGPTTVEYILLNSLNNYKQFTL</sequence>
<feature type="domain" description="FAD-binding PCMH-type" evidence="18">
    <location>
        <begin position="191"/>
        <end position="373"/>
    </location>
</feature>
<evidence type="ECO:0000256" key="8">
    <source>
        <dbReference type="ARBA" id="ARBA00022723"/>
    </source>
</evidence>
<feature type="binding site" evidence="17">
    <location>
        <position position="717"/>
    </location>
    <ligand>
        <name>Mo-molybdopterin</name>
        <dbReference type="ChEBI" id="CHEBI:71302"/>
    </ligand>
    <ligandPart>
        <name>Mo</name>
        <dbReference type="ChEBI" id="CHEBI:28685"/>
    </ligandPart>
</feature>
<dbReference type="PANTHER" id="PTHR11908">
    <property type="entry name" value="XANTHINE DEHYDROGENASE"/>
    <property type="match status" value="1"/>
</dbReference>
<organism evidence="19 20">
    <name type="scientific">Hypothenemus hampei</name>
    <name type="common">Coffee berry borer</name>
    <dbReference type="NCBI Taxonomy" id="57062"/>
    <lineage>
        <taxon>Eukaryota</taxon>
        <taxon>Metazoa</taxon>
        <taxon>Ecdysozoa</taxon>
        <taxon>Arthropoda</taxon>
        <taxon>Hexapoda</taxon>
        <taxon>Insecta</taxon>
        <taxon>Pterygota</taxon>
        <taxon>Neoptera</taxon>
        <taxon>Endopterygota</taxon>
        <taxon>Coleoptera</taxon>
        <taxon>Polyphaga</taxon>
        <taxon>Cucujiformia</taxon>
        <taxon>Curculionidae</taxon>
        <taxon>Scolytinae</taxon>
        <taxon>Hypothenemus</taxon>
    </lineage>
</organism>
<dbReference type="Gene3D" id="3.90.1170.50">
    <property type="entry name" value="Aldehyde oxidase/xanthine dehydrogenase, a/b hammerhead"/>
    <property type="match status" value="1"/>
</dbReference>
<dbReference type="Pfam" id="PF01799">
    <property type="entry name" value="Fer2_2"/>
    <property type="match status" value="1"/>
</dbReference>
<feature type="binding site" evidence="17">
    <location>
        <position position="75"/>
    </location>
    <ligand>
        <name>[2Fe-2S] cluster</name>
        <dbReference type="ChEBI" id="CHEBI:190135"/>
        <label>1</label>
    </ligand>
</feature>
<dbReference type="InterPro" id="IPR000674">
    <property type="entry name" value="Ald_Oxase/Xan_DH_a/b"/>
</dbReference>
<evidence type="ECO:0000256" key="9">
    <source>
        <dbReference type="ARBA" id="ARBA00022827"/>
    </source>
</evidence>
<evidence type="ECO:0000256" key="2">
    <source>
        <dbReference type="ARBA" id="ARBA00004275"/>
    </source>
</evidence>
<dbReference type="Pfam" id="PF20256">
    <property type="entry name" value="MoCoBD_2"/>
    <property type="match status" value="1"/>
</dbReference>
<dbReference type="Gene3D" id="3.30.390.50">
    <property type="entry name" value="CO dehydrogenase flavoprotein, C-terminal domain"/>
    <property type="match status" value="1"/>
</dbReference>
<keyword evidence="9 16" id="KW-0274">FAD</keyword>
<dbReference type="SUPFAM" id="SSF47741">
    <property type="entry name" value="CO dehydrogenase ISP C-domain like"/>
    <property type="match status" value="1"/>
</dbReference>
<dbReference type="Pfam" id="PF01315">
    <property type="entry name" value="Ald_Xan_dh_C"/>
    <property type="match status" value="1"/>
</dbReference>
<dbReference type="FunFam" id="3.30.465.10:FF:000013">
    <property type="entry name" value="Aldehyde oxidase"/>
    <property type="match status" value="1"/>
</dbReference>
<comment type="cofactor">
    <cofactor evidence="17">
        <name>[2Fe-2S] cluster</name>
        <dbReference type="ChEBI" id="CHEBI:190135"/>
    </cofactor>
    <text evidence="17">Binds 2 [2Fe-2S] clusters.</text>
</comment>
<evidence type="ECO:0000256" key="16">
    <source>
        <dbReference type="PIRSR" id="PIRSR000127-2"/>
    </source>
</evidence>
<dbReference type="InterPro" id="IPR036318">
    <property type="entry name" value="FAD-bd_PCMH-like_sf"/>
</dbReference>
<evidence type="ECO:0000256" key="15">
    <source>
        <dbReference type="PIRSR" id="PIRSR000127-1"/>
    </source>
</evidence>
<dbReference type="InterPro" id="IPR002888">
    <property type="entry name" value="2Fe-2S-bd"/>
</dbReference>
<accession>A0ABD1FHI1</accession>
<dbReference type="InterPro" id="IPR005107">
    <property type="entry name" value="CO_DH_flav_C"/>
</dbReference>
<comment type="similarity">
    <text evidence="3">Belongs to the xanthine dehydrogenase family.</text>
</comment>
<dbReference type="InterPro" id="IPR012675">
    <property type="entry name" value="Beta-grasp_dom_sf"/>
</dbReference>
<dbReference type="GO" id="GO:0005777">
    <property type="term" value="C:peroxisome"/>
    <property type="evidence" value="ECO:0007669"/>
    <property type="project" value="UniProtKB-SubCell"/>
</dbReference>
<evidence type="ECO:0000256" key="5">
    <source>
        <dbReference type="ARBA" id="ARBA00022505"/>
    </source>
</evidence>
<dbReference type="InterPro" id="IPR016208">
    <property type="entry name" value="Ald_Oxase/xanthine_DH-like"/>
</dbReference>
<feature type="binding site" evidence="17">
    <location>
        <position position="861"/>
    </location>
    <ligand>
        <name>Mo-molybdopterin</name>
        <dbReference type="ChEBI" id="CHEBI:71302"/>
    </ligand>
    <ligandPart>
        <name>Mo</name>
        <dbReference type="ChEBI" id="CHEBI:28685"/>
    </ligandPart>
</feature>
<evidence type="ECO:0000259" key="18">
    <source>
        <dbReference type="PROSITE" id="PS51387"/>
    </source>
</evidence>
<feature type="active site" description="Proton acceptor" evidence="15">
    <location>
        <position position="1188"/>
    </location>
</feature>
<dbReference type="InterPro" id="IPR036856">
    <property type="entry name" value="Ald_Oxase/Xan_DH_a/b_sf"/>
</dbReference>
<dbReference type="Proteomes" id="UP001566132">
    <property type="component" value="Unassembled WGS sequence"/>
</dbReference>
<dbReference type="InterPro" id="IPR036683">
    <property type="entry name" value="CO_DH_flav_C_dom_sf"/>
</dbReference>
<feature type="binding site" evidence="17">
    <location>
        <position position="46"/>
    </location>
    <ligand>
        <name>[2Fe-2S] cluster</name>
        <dbReference type="ChEBI" id="CHEBI:190135"/>
        <label>1</label>
    </ligand>
</feature>
<dbReference type="Pfam" id="PF03450">
    <property type="entry name" value="CO_deh_flav_C"/>
    <property type="match status" value="1"/>
</dbReference>
<dbReference type="SUPFAM" id="SSF54665">
    <property type="entry name" value="CO dehydrogenase molybdoprotein N-domain-like"/>
    <property type="match status" value="1"/>
</dbReference>
<dbReference type="SUPFAM" id="SSF56176">
    <property type="entry name" value="FAD-binding/transporter-associated domain-like"/>
    <property type="match status" value="1"/>
</dbReference>
<feature type="binding site" evidence="17">
    <location>
        <position position="115"/>
    </location>
    <ligand>
        <name>[2Fe-2S] cluster</name>
        <dbReference type="ChEBI" id="CHEBI:190135"/>
        <label>2</label>
    </ligand>
</feature>
<protein>
    <recommendedName>
        <fullName evidence="18">FAD-binding PCMH-type domain-containing protein</fullName>
    </recommendedName>
</protein>
<keyword evidence="7 17" id="KW-0001">2Fe-2S</keyword>
<comment type="subunit">
    <text evidence="4">Homodimer.</text>
</comment>
<evidence type="ECO:0000313" key="19">
    <source>
        <dbReference type="EMBL" id="KAL1517488.1"/>
    </source>
</evidence>
<dbReference type="Pfam" id="PF00941">
    <property type="entry name" value="FAD_binding_5"/>
    <property type="match status" value="1"/>
</dbReference>
<feature type="binding site" evidence="17">
    <location>
        <position position="118"/>
    </location>
    <ligand>
        <name>[2Fe-2S] cluster</name>
        <dbReference type="ChEBI" id="CHEBI:190135"/>
        <label>2</label>
    </ligand>
</feature>
<reference evidence="19 20" key="1">
    <citation type="submission" date="2024-05" db="EMBL/GenBank/DDBJ databases">
        <title>Genetic variation in Jamaican populations of the coffee berry borer (Hypothenemus hampei).</title>
        <authorList>
            <person name="Errbii M."/>
            <person name="Myrie A."/>
        </authorList>
    </citation>
    <scope>NUCLEOTIDE SEQUENCE [LARGE SCALE GENOMIC DNA]</scope>
    <source>
        <strain evidence="19">JA-Hopewell-2020-01-JO</strain>
        <tissue evidence="19">Whole body</tissue>
    </source>
</reference>
<evidence type="ECO:0000256" key="7">
    <source>
        <dbReference type="ARBA" id="ARBA00022714"/>
    </source>
</evidence>
<feature type="binding site" evidence="17">
    <location>
        <position position="1015"/>
    </location>
    <ligand>
        <name>Mo-molybdopterin</name>
        <dbReference type="ChEBI" id="CHEBI:71302"/>
    </ligand>
    <ligandPart>
        <name>Mo</name>
        <dbReference type="ChEBI" id="CHEBI:28685"/>
    </ligandPart>
</feature>
<dbReference type="InterPro" id="IPR006058">
    <property type="entry name" value="2Fe2S_fd_BS"/>
</dbReference>
<dbReference type="EMBL" id="JBDJPC010000001">
    <property type="protein sequence ID" value="KAL1517488.1"/>
    <property type="molecule type" value="Genomic_DNA"/>
</dbReference>
<feature type="binding site" evidence="16">
    <location>
        <position position="382"/>
    </location>
    <ligand>
        <name>FAD</name>
        <dbReference type="ChEBI" id="CHEBI:57692"/>
    </ligand>
</feature>
<keyword evidence="13" id="KW-0576">Peroxisome</keyword>
<dbReference type="PROSITE" id="PS51387">
    <property type="entry name" value="FAD_PCMH"/>
    <property type="match status" value="1"/>
</dbReference>
<dbReference type="SUPFAM" id="SSF55447">
    <property type="entry name" value="CO dehydrogenase flavoprotein C-terminal domain-like"/>
    <property type="match status" value="1"/>
</dbReference>
<comment type="cofactor">
    <cofactor evidence="17">
        <name>Mo-molybdopterin</name>
        <dbReference type="ChEBI" id="CHEBI:71302"/>
    </cofactor>
    <text evidence="17">Binds 1 Mo-molybdopterin (Mo-MPT) cofactor per subunit.</text>
</comment>
<name>A0ABD1FHI1_HYPHA</name>
<dbReference type="FunFam" id="3.30.390.50:FF:000003">
    <property type="entry name" value="Aldehyde oxidase1"/>
    <property type="match status" value="1"/>
</dbReference>
<keyword evidence="8 17" id="KW-0479">Metal-binding</keyword>
<dbReference type="InterPro" id="IPR036884">
    <property type="entry name" value="2Fe-2S-bd_dom_sf"/>
</dbReference>
<evidence type="ECO:0000256" key="14">
    <source>
        <dbReference type="ARBA" id="ARBA00034078"/>
    </source>
</evidence>
<gene>
    <name evidence="19" type="ORF">ABEB36_001248</name>
</gene>
<keyword evidence="20" id="KW-1185">Reference proteome</keyword>
<proteinExistence type="inferred from homology"/>
<evidence type="ECO:0000256" key="4">
    <source>
        <dbReference type="ARBA" id="ARBA00011738"/>
    </source>
</evidence>
<comment type="cofactor">
    <cofactor evidence="14">
        <name>[2Fe-2S] cluster</name>
        <dbReference type="ChEBI" id="CHEBI:190135"/>
    </cofactor>
</comment>
<dbReference type="SUPFAM" id="SSF54292">
    <property type="entry name" value="2Fe-2S ferredoxin-like"/>
    <property type="match status" value="1"/>
</dbReference>
<evidence type="ECO:0000256" key="13">
    <source>
        <dbReference type="ARBA" id="ARBA00023140"/>
    </source>
</evidence>
<dbReference type="InterPro" id="IPR016166">
    <property type="entry name" value="FAD-bd_PCMH"/>
</dbReference>
<dbReference type="InterPro" id="IPR037165">
    <property type="entry name" value="AldOxase/xan_DH_Mopterin-bd_sf"/>
</dbReference>
<dbReference type="InterPro" id="IPR008274">
    <property type="entry name" value="AldOxase/xan_DH_MoCoBD1"/>
</dbReference>
<keyword evidence="5 17" id="KW-0500">Molybdenum</keyword>
<dbReference type="GO" id="GO:0016491">
    <property type="term" value="F:oxidoreductase activity"/>
    <property type="evidence" value="ECO:0007669"/>
    <property type="project" value="UniProtKB-KW"/>
</dbReference>
<evidence type="ECO:0000256" key="3">
    <source>
        <dbReference type="ARBA" id="ARBA00006849"/>
    </source>
</evidence>
<evidence type="ECO:0000256" key="6">
    <source>
        <dbReference type="ARBA" id="ARBA00022630"/>
    </source>
</evidence>
<keyword evidence="11 17" id="KW-0408">Iron</keyword>
<evidence type="ECO:0000256" key="1">
    <source>
        <dbReference type="ARBA" id="ARBA00001974"/>
    </source>
</evidence>